<organism evidence="2">
    <name type="scientific">uncultured Gemmatimonadaceae bacterium</name>
    <dbReference type="NCBI Taxonomy" id="246130"/>
    <lineage>
        <taxon>Bacteria</taxon>
        <taxon>Pseudomonadati</taxon>
        <taxon>Gemmatimonadota</taxon>
        <taxon>Gemmatimonadia</taxon>
        <taxon>Gemmatimonadales</taxon>
        <taxon>Gemmatimonadaceae</taxon>
        <taxon>environmental samples</taxon>
    </lineage>
</organism>
<dbReference type="EMBL" id="CADCTX010000895">
    <property type="protein sequence ID" value="CAA9357544.1"/>
    <property type="molecule type" value="Genomic_DNA"/>
</dbReference>
<protein>
    <recommendedName>
        <fullName evidence="1">Methyltransferase type 11 domain-containing protein</fullName>
    </recommendedName>
</protein>
<feature type="domain" description="Methyltransferase type 11" evidence="1">
    <location>
        <begin position="117"/>
        <end position="164"/>
    </location>
</feature>
<dbReference type="Pfam" id="PF13692">
    <property type="entry name" value="Glyco_trans_1_4"/>
    <property type="match status" value="1"/>
</dbReference>
<dbReference type="Gene3D" id="3.40.50.2000">
    <property type="entry name" value="Glycogen Phosphorylase B"/>
    <property type="match status" value="1"/>
</dbReference>
<evidence type="ECO:0000313" key="2">
    <source>
        <dbReference type="EMBL" id="CAA9357544.1"/>
    </source>
</evidence>
<evidence type="ECO:0000259" key="1">
    <source>
        <dbReference type="Pfam" id="PF08241"/>
    </source>
</evidence>
<proteinExistence type="predicted"/>
<dbReference type="Pfam" id="PF08241">
    <property type="entry name" value="Methyltransf_11"/>
    <property type="match status" value="1"/>
</dbReference>
<dbReference type="GO" id="GO:0008757">
    <property type="term" value="F:S-adenosylmethionine-dependent methyltransferase activity"/>
    <property type="evidence" value="ECO:0007669"/>
    <property type="project" value="InterPro"/>
</dbReference>
<gene>
    <name evidence="2" type="ORF">AVDCRST_MAG40-3256</name>
</gene>
<feature type="non-terminal residue" evidence="2">
    <location>
        <position position="1"/>
    </location>
</feature>
<dbReference type="InterPro" id="IPR029063">
    <property type="entry name" value="SAM-dependent_MTases_sf"/>
</dbReference>
<dbReference type="SUPFAM" id="SSF53335">
    <property type="entry name" value="S-adenosyl-L-methionine-dependent methyltransferases"/>
    <property type="match status" value="1"/>
</dbReference>
<sequence>GAAEAMACGCVPVVADRYSLPEVAGDAGLIVPYGDPGAAADALRRALAAGDDARRAARDRVVRLFPRAARERVLFEEITRDVPDLAQPPLRIELGCGSTGVAGTIGVDARRTAQTKAVCDVRHACFRTGVADEVYSFCVLEHLDNPYELMDEVVRILKPDGRAFLRVPNIGTYSSHLDTTHRFLADLRIWRDVMEGYFERVTVVPVGTKYRDNRLLAAINSVLVRGLRFYELTQGWTFVCEHKRAAPTRGYVGWWQEPAADG</sequence>
<dbReference type="SUPFAM" id="SSF53756">
    <property type="entry name" value="UDP-Glycosyltransferase/glycogen phosphorylase"/>
    <property type="match status" value="1"/>
</dbReference>
<dbReference type="AlphaFoldDB" id="A0A6J4MEJ2"/>
<accession>A0A6J4MEJ2</accession>
<reference evidence="2" key="1">
    <citation type="submission" date="2020-02" db="EMBL/GenBank/DDBJ databases">
        <authorList>
            <person name="Meier V. D."/>
        </authorList>
    </citation>
    <scope>NUCLEOTIDE SEQUENCE</scope>
    <source>
        <strain evidence="2">AVDCRST_MAG40</strain>
    </source>
</reference>
<name>A0A6J4MEJ2_9BACT</name>
<dbReference type="InterPro" id="IPR013216">
    <property type="entry name" value="Methyltransf_11"/>
</dbReference>
<dbReference type="Gene3D" id="3.40.50.150">
    <property type="entry name" value="Vaccinia Virus protein VP39"/>
    <property type="match status" value="1"/>
</dbReference>